<evidence type="ECO:0000313" key="1">
    <source>
        <dbReference type="EMBL" id="ARM70544.1"/>
    </source>
</evidence>
<dbReference type="EMBL" id="KY709296">
    <property type="protein sequence ID" value="ARM70544.1"/>
    <property type="molecule type" value="Genomic_DNA"/>
</dbReference>
<name>A0A1W6JTE5_9CAUD</name>
<organism evidence="1 2">
    <name type="scientific">Shewanella phage SppYZU05</name>
    <dbReference type="NCBI Taxonomy" id="1970795"/>
    <lineage>
        <taxon>Viruses</taxon>
        <taxon>Duplodnaviria</taxon>
        <taxon>Heunggongvirae</taxon>
        <taxon>Uroviricota</taxon>
        <taxon>Caudoviricetes</taxon>
        <taxon>Chaseviridae</taxon>
        <taxon>Nefertitivirinae</taxon>
        <taxon>Yushanvirus</taxon>
        <taxon>Yushanvirus SppYZU05</taxon>
    </lineage>
</organism>
<evidence type="ECO:0000313" key="2">
    <source>
        <dbReference type="Proteomes" id="UP000221216"/>
    </source>
</evidence>
<proteinExistence type="predicted"/>
<dbReference type="PIRSF" id="PIRSF029202">
    <property type="entry name" value="UCP029202"/>
    <property type="match status" value="1"/>
</dbReference>
<sequence length="347" mass="38674">MLRKVKVRLVDASGKETFEEITLRPDIQRLVDASETLRDDDGMFFQRQLEAIESQTYDVLYPDLEARSCFTTNTFGGEGARTLTYRSFDRVGRAQVINARATDLPKSDISGKEYSVSVKSVGCAYDWDIDEISAAAMAGMPLEARKTMAARRGYEEYINSTVWRGDAEAGLGGFFTNTDILRQPVANGAGGSAKWVDKTPDEVLADLTEACGSMYALTKKIHAPKEIWLSTMKWNYLFSTPRSPMSDKTIGQYFCENNQFGITKADFKPLNEFAEGIPMGTGAGADLFVVLNQRTPEGLETIRIRETLPLQFMPVQIHGLVYEVPGRGRFGGLEVTYPRAIDIWYGI</sequence>
<dbReference type="InterPro" id="IPR020049">
    <property type="entry name" value="Major_capsid-like"/>
</dbReference>
<dbReference type="Pfam" id="PF09950">
    <property type="entry name" value="Major_capside"/>
    <property type="match status" value="1"/>
</dbReference>
<keyword evidence="2" id="KW-1185">Reference proteome</keyword>
<gene>
    <name evidence="1" type="ORF">SppYZU05_18</name>
</gene>
<protein>
    <submittedName>
        <fullName evidence="1">Major capsid protein</fullName>
    </submittedName>
</protein>
<dbReference type="Gene3D" id="3.30.2400.30">
    <property type="match status" value="1"/>
</dbReference>
<reference evidence="1 2" key="1">
    <citation type="submission" date="2017-03" db="EMBL/GenBank/DDBJ databases">
        <title>Isolation of lytic bacteriophages infecting Shewanella putrefaciens and Shewanella baltica for biocontrol of fish and shrimp spoilage during chilled storage.</title>
        <authorList>
            <person name="Yang Z."/>
            <person name="Tao X."/>
            <person name="Gao L."/>
            <person name="Rao S."/>
        </authorList>
    </citation>
    <scope>NUCLEOTIDE SEQUENCE [LARGE SCALE GENOMIC DNA]</scope>
</reference>
<dbReference type="Proteomes" id="UP000221216">
    <property type="component" value="Segment"/>
</dbReference>
<accession>A0A1W6JTE5</accession>